<organism evidence="2 3">
    <name type="scientific">Pseudonocardia lutea</name>
    <dbReference type="NCBI Taxonomy" id="2172015"/>
    <lineage>
        <taxon>Bacteria</taxon>
        <taxon>Bacillati</taxon>
        <taxon>Actinomycetota</taxon>
        <taxon>Actinomycetes</taxon>
        <taxon>Pseudonocardiales</taxon>
        <taxon>Pseudonocardiaceae</taxon>
        <taxon>Pseudonocardia</taxon>
    </lineage>
</organism>
<accession>A0ABW1I9W4</accession>
<reference evidence="3" key="1">
    <citation type="journal article" date="2019" name="Int. J. Syst. Evol. Microbiol.">
        <title>The Global Catalogue of Microorganisms (GCM) 10K type strain sequencing project: providing services to taxonomists for standard genome sequencing and annotation.</title>
        <authorList>
            <consortium name="The Broad Institute Genomics Platform"/>
            <consortium name="The Broad Institute Genome Sequencing Center for Infectious Disease"/>
            <person name="Wu L."/>
            <person name="Ma J."/>
        </authorList>
    </citation>
    <scope>NUCLEOTIDE SEQUENCE [LARGE SCALE GENOMIC DNA]</scope>
    <source>
        <strain evidence="3">CGMCC 4.7397</strain>
    </source>
</reference>
<dbReference type="SUPFAM" id="SSF53850">
    <property type="entry name" value="Periplasmic binding protein-like II"/>
    <property type="match status" value="1"/>
</dbReference>
<name>A0ABW1I9W4_9PSEU</name>
<evidence type="ECO:0000313" key="3">
    <source>
        <dbReference type="Proteomes" id="UP001596119"/>
    </source>
</evidence>
<keyword evidence="3" id="KW-1185">Reference proteome</keyword>
<dbReference type="Proteomes" id="UP001596119">
    <property type="component" value="Unassembled WGS sequence"/>
</dbReference>
<proteinExistence type="predicted"/>
<evidence type="ECO:0000259" key="1">
    <source>
        <dbReference type="Pfam" id="PF04069"/>
    </source>
</evidence>
<dbReference type="CDD" id="cd13528">
    <property type="entry name" value="PBP2_osmoprotectants"/>
    <property type="match status" value="1"/>
</dbReference>
<comment type="caution">
    <text evidence="2">The sequence shown here is derived from an EMBL/GenBank/DDBJ whole genome shotgun (WGS) entry which is preliminary data.</text>
</comment>
<protein>
    <submittedName>
        <fullName evidence="2">Glycine betaine ABC transporter substrate-binding protein</fullName>
    </submittedName>
</protein>
<gene>
    <name evidence="2" type="ORF">ACFQH9_16505</name>
</gene>
<dbReference type="Gene3D" id="3.40.190.120">
    <property type="entry name" value="Osmoprotection protein (prox), domain 2"/>
    <property type="match status" value="1"/>
</dbReference>
<dbReference type="EMBL" id="JBHSQK010000040">
    <property type="protein sequence ID" value="MFC5949875.1"/>
    <property type="molecule type" value="Genomic_DNA"/>
</dbReference>
<dbReference type="Pfam" id="PF04069">
    <property type="entry name" value="OpuAC"/>
    <property type="match status" value="1"/>
</dbReference>
<sequence length="348" mass="36055">MSESIIGRRGRAAALAAGVAALALVVAACGGSGSSSGSSGSSAPPSAGAQAAGQDVITPVTAQNVSCPSGTPGEGKPPIRFGSKNFSEQFVLGELYTQALEARGYDVTYQSNIGGSEVIDRAFQAGQIDAYAEYLGEIESSIAGKPVGATPEDTYNTVKQFEAQNRQATIFKQTPFEDTDVIIVKKDFAQQNGLAAVPDLAKVGNAGDGITLAAQPPFETRQNGLVGMKNEYGLTGIKFTGVDPGLVYQVLDQGQANAADAFSTDGQLATGNYTTLDDPKHIFGFQYVAPVVKQSVADAQGPEFAQTLDCVSSLLTTKVMQALNQEVQLNGGDPAEVAKAFLSQNKVV</sequence>
<dbReference type="Gene3D" id="3.40.190.10">
    <property type="entry name" value="Periplasmic binding protein-like II"/>
    <property type="match status" value="1"/>
</dbReference>
<evidence type="ECO:0000313" key="2">
    <source>
        <dbReference type="EMBL" id="MFC5949875.1"/>
    </source>
</evidence>
<dbReference type="RefSeq" id="WP_379567016.1">
    <property type="nucleotide sequence ID" value="NZ_JBHSQK010000040.1"/>
</dbReference>
<feature type="domain" description="ABC-type glycine betaine transport system substrate-binding" evidence="1">
    <location>
        <begin position="78"/>
        <end position="344"/>
    </location>
</feature>
<dbReference type="InterPro" id="IPR007210">
    <property type="entry name" value="ABC_Gly_betaine_transp_sub-bd"/>
</dbReference>